<accession>A0A6P0UQH3</accession>
<dbReference type="InterPro" id="IPR003423">
    <property type="entry name" value="OMP_efflux"/>
</dbReference>
<feature type="chain" id="PRO_5026978744" evidence="8">
    <location>
        <begin position="20"/>
        <end position="440"/>
    </location>
</feature>
<keyword evidence="4" id="KW-1134">Transmembrane beta strand</keyword>
<evidence type="ECO:0000256" key="4">
    <source>
        <dbReference type="ARBA" id="ARBA00022452"/>
    </source>
</evidence>
<dbReference type="EMBL" id="JAABOO010000001">
    <property type="protein sequence ID" value="NER12646.1"/>
    <property type="molecule type" value="Genomic_DNA"/>
</dbReference>
<keyword evidence="5" id="KW-0812">Transmembrane</keyword>
<dbReference type="AlphaFoldDB" id="A0A6P0UQH3"/>
<proteinExistence type="inferred from homology"/>
<evidence type="ECO:0000313" key="9">
    <source>
        <dbReference type="EMBL" id="NER12646.1"/>
    </source>
</evidence>
<keyword evidence="10" id="KW-1185">Reference proteome</keyword>
<dbReference type="Pfam" id="PF02321">
    <property type="entry name" value="OEP"/>
    <property type="match status" value="2"/>
</dbReference>
<dbReference type="RefSeq" id="WP_163605660.1">
    <property type="nucleotide sequence ID" value="NZ_JAABOO010000001.1"/>
</dbReference>
<keyword evidence="8" id="KW-0732">Signal</keyword>
<evidence type="ECO:0000256" key="8">
    <source>
        <dbReference type="SAM" id="SignalP"/>
    </source>
</evidence>
<evidence type="ECO:0000256" key="7">
    <source>
        <dbReference type="ARBA" id="ARBA00023237"/>
    </source>
</evidence>
<dbReference type="GO" id="GO:0015562">
    <property type="term" value="F:efflux transmembrane transporter activity"/>
    <property type="evidence" value="ECO:0007669"/>
    <property type="project" value="InterPro"/>
</dbReference>
<evidence type="ECO:0000256" key="1">
    <source>
        <dbReference type="ARBA" id="ARBA00004442"/>
    </source>
</evidence>
<sequence>MRFRITLVTVLLATFFVNAQQKKWTLKECVEYALEHNITIKQSELDLENIDIDRLDAIGNFIPSLNGNSTLSSSTGLSTNPTTGILENTVQTTISAGISSGVTLFDGLRNLKQLTRAKLNKVASQYRLDDIKDDISLAVANGYLQILFNRENLVVAQAQYAVTEQDLNRTKELVSSGVVPKGDLLEIEATAATQEQQIINSENALRLSKIALAQLLLIQDYENFDIANENFLVPTSTILNNTPRTIFDKAVTFRNDIKFSETNVELAKKDLEISKGASYPTLNGFFNYNTRYTDQIPADLIQQFYTFDGISYGVQLNVPIFNGFNTSNRIKRSKIALDKAQLQLEQDKLDLENTVNQAWNDTQAALKAYEAAQKTLIARTEAYNYAKERFNVGLMNSFDFSQAQSRLENAQAEEIRTKFDYIFKLKVLEFYFGIPIDDLN</sequence>
<keyword evidence="6" id="KW-0472">Membrane</keyword>
<dbReference type="GO" id="GO:0015288">
    <property type="term" value="F:porin activity"/>
    <property type="evidence" value="ECO:0007669"/>
    <property type="project" value="TreeGrafter"/>
</dbReference>
<evidence type="ECO:0000256" key="6">
    <source>
        <dbReference type="ARBA" id="ARBA00023136"/>
    </source>
</evidence>
<dbReference type="SUPFAM" id="SSF56954">
    <property type="entry name" value="Outer membrane efflux proteins (OEP)"/>
    <property type="match status" value="1"/>
</dbReference>
<keyword evidence="3" id="KW-0813">Transport</keyword>
<evidence type="ECO:0000256" key="2">
    <source>
        <dbReference type="ARBA" id="ARBA00007613"/>
    </source>
</evidence>
<dbReference type="GO" id="GO:0009279">
    <property type="term" value="C:cell outer membrane"/>
    <property type="evidence" value="ECO:0007669"/>
    <property type="project" value="UniProtKB-SubCell"/>
</dbReference>
<dbReference type="GO" id="GO:1990281">
    <property type="term" value="C:efflux pump complex"/>
    <property type="evidence" value="ECO:0007669"/>
    <property type="project" value="TreeGrafter"/>
</dbReference>
<protein>
    <submittedName>
        <fullName evidence="9">TolC family protein</fullName>
    </submittedName>
</protein>
<comment type="caution">
    <text evidence="9">The sequence shown here is derived from an EMBL/GenBank/DDBJ whole genome shotgun (WGS) entry which is preliminary data.</text>
</comment>
<organism evidence="9 10">
    <name type="scientific">Leptobacterium flavescens</name>
    <dbReference type="NCBI Taxonomy" id="472055"/>
    <lineage>
        <taxon>Bacteria</taxon>
        <taxon>Pseudomonadati</taxon>
        <taxon>Bacteroidota</taxon>
        <taxon>Flavobacteriia</taxon>
        <taxon>Flavobacteriales</taxon>
        <taxon>Flavobacteriaceae</taxon>
        <taxon>Leptobacterium</taxon>
    </lineage>
</organism>
<evidence type="ECO:0000256" key="3">
    <source>
        <dbReference type="ARBA" id="ARBA00022448"/>
    </source>
</evidence>
<keyword evidence="7" id="KW-0998">Cell outer membrane</keyword>
<reference evidence="9 10" key="1">
    <citation type="submission" date="2020-01" db="EMBL/GenBank/DDBJ databases">
        <title>Leptobacterium flavescens.</title>
        <authorList>
            <person name="Wang G."/>
        </authorList>
    </citation>
    <scope>NUCLEOTIDE SEQUENCE [LARGE SCALE GENOMIC DNA]</scope>
    <source>
        <strain evidence="9 10">KCTC 22160</strain>
    </source>
</reference>
<evidence type="ECO:0000313" key="10">
    <source>
        <dbReference type="Proteomes" id="UP000468581"/>
    </source>
</evidence>
<name>A0A6P0UQH3_9FLAO</name>
<feature type="signal peptide" evidence="8">
    <location>
        <begin position="1"/>
        <end position="19"/>
    </location>
</feature>
<dbReference type="PANTHER" id="PTHR30026:SF20">
    <property type="entry name" value="OUTER MEMBRANE PROTEIN TOLC"/>
    <property type="match status" value="1"/>
</dbReference>
<dbReference type="InterPro" id="IPR051906">
    <property type="entry name" value="TolC-like"/>
</dbReference>
<dbReference type="PANTHER" id="PTHR30026">
    <property type="entry name" value="OUTER MEMBRANE PROTEIN TOLC"/>
    <property type="match status" value="1"/>
</dbReference>
<gene>
    <name evidence="9" type="ORF">GWK08_04280</name>
</gene>
<evidence type="ECO:0000256" key="5">
    <source>
        <dbReference type="ARBA" id="ARBA00022692"/>
    </source>
</evidence>
<comment type="similarity">
    <text evidence="2">Belongs to the outer membrane factor (OMF) (TC 1.B.17) family.</text>
</comment>
<dbReference type="Gene3D" id="1.20.1600.10">
    <property type="entry name" value="Outer membrane efflux proteins (OEP)"/>
    <property type="match status" value="1"/>
</dbReference>
<comment type="subcellular location">
    <subcellularLocation>
        <location evidence="1">Cell outer membrane</location>
    </subcellularLocation>
</comment>
<dbReference type="Proteomes" id="UP000468581">
    <property type="component" value="Unassembled WGS sequence"/>
</dbReference>